<keyword evidence="7" id="KW-0694">RNA-binding</keyword>
<keyword evidence="6" id="KW-0946">Virion</keyword>
<evidence type="ECO:0000256" key="3">
    <source>
        <dbReference type="ARBA" id="ARBA00014389"/>
    </source>
</evidence>
<keyword evidence="10" id="KW-0687">Ribonucleoprotein</keyword>
<evidence type="ECO:0000256" key="7">
    <source>
        <dbReference type="ARBA" id="ARBA00022884"/>
    </source>
</evidence>
<evidence type="ECO:0000313" key="13">
    <source>
        <dbReference type="EMBL" id="QGX48515.1"/>
    </source>
</evidence>
<dbReference type="SUPFAM" id="SSF140809">
    <property type="entry name" value="Rhabdovirus nucleoprotein-like"/>
    <property type="match status" value="1"/>
</dbReference>
<dbReference type="GO" id="GO:0030430">
    <property type="term" value="C:host cell cytoplasm"/>
    <property type="evidence" value="ECO:0007669"/>
    <property type="project" value="UniProtKB-SubCell"/>
</dbReference>
<keyword evidence="9" id="KW-1035">Host cytoplasm</keyword>
<dbReference type="Pfam" id="PF00945">
    <property type="entry name" value="Rhabdo_ncap"/>
    <property type="match status" value="1"/>
</dbReference>
<evidence type="ECO:0000256" key="6">
    <source>
        <dbReference type="ARBA" id="ARBA00022844"/>
    </source>
</evidence>
<sequence length="418" mass="46877">MSTLYRNGKPIKVNLAVDKLEPEFPAKFFEEGKKPSVIVPSYDGNLDALYKAIRGEIKRRSLTPKSVKAFIYKYGTELKAKNDKDWISFGITIAKKGEDVCPWVLCDVEEDGKYESSSSEPVGEKDHLWMFVYCVSLYRLGKITDSTYQNNIIKTVDKVLKTIDKDAASLSTGTESAVQVVNDVNFCKLIACVDMFFYQFKDHDLAVSRVGSISSRYRDCAALLGINHLAILGGGDPTIGIRWALEPKVKEDIDRLITEGQETAKTGSYMPYMMDLGASKLSPYSTTVNSSFHLFVHSAGALSLDQRSINARFIPAPNVNGVIKNAAFFIFAMNKSVDWSIGFTKEPAQEKQQLKLQISGGKNTLPKSKEVEDWMNWRTAMKEEFDKIIEDFLKDRASRITNVRPLTIGHYIKTTYGA</sequence>
<evidence type="ECO:0000256" key="9">
    <source>
        <dbReference type="ARBA" id="ARBA00023200"/>
    </source>
</evidence>
<evidence type="ECO:0000259" key="12">
    <source>
        <dbReference type="Pfam" id="PF00945"/>
    </source>
</evidence>
<dbReference type="Gene3D" id="1.10.3570.10">
    <property type="entry name" value="Rhabdovirus nucleocapsid protein like domain"/>
    <property type="match status" value="1"/>
</dbReference>
<keyword evidence="5" id="KW-0167">Capsid protein</keyword>
<protein>
    <recommendedName>
        <fullName evidence="3">Nucleoprotein</fullName>
    </recommendedName>
    <alternativeName>
        <fullName evidence="11">Nucleocapsid protein</fullName>
    </alternativeName>
</protein>
<dbReference type="GO" id="GO:0019013">
    <property type="term" value="C:viral nucleocapsid"/>
    <property type="evidence" value="ECO:0007669"/>
    <property type="project" value="UniProtKB-KW"/>
</dbReference>
<feature type="domain" description="Rhabdovirus nucleocapsid" evidence="12">
    <location>
        <begin position="9"/>
        <end position="351"/>
    </location>
</feature>
<accession>A0A6B9DIB8</accession>
<name>A0A6B9DIB8_9RHAB</name>
<dbReference type="GO" id="GO:0019029">
    <property type="term" value="C:helical viral capsid"/>
    <property type="evidence" value="ECO:0007669"/>
    <property type="project" value="UniProtKB-KW"/>
</dbReference>
<evidence type="ECO:0000256" key="10">
    <source>
        <dbReference type="ARBA" id="ARBA00023274"/>
    </source>
</evidence>
<evidence type="ECO:0000256" key="11">
    <source>
        <dbReference type="ARBA" id="ARBA00033344"/>
    </source>
</evidence>
<dbReference type="InterPro" id="IPR023330">
    <property type="entry name" value="Rhabdovirus_ncapsid_N"/>
</dbReference>
<proteinExistence type="predicted"/>
<evidence type="ECO:0000256" key="4">
    <source>
        <dbReference type="ARBA" id="ARBA00022497"/>
    </source>
</evidence>
<evidence type="ECO:0000256" key="2">
    <source>
        <dbReference type="ARBA" id="ARBA00004328"/>
    </source>
</evidence>
<keyword evidence="8" id="KW-0543">Viral nucleoprotein</keyword>
<evidence type="ECO:0000256" key="1">
    <source>
        <dbReference type="ARBA" id="ARBA00004192"/>
    </source>
</evidence>
<dbReference type="Gene3D" id="1.10.3610.10">
    <property type="entry name" value="Nucleoprotein"/>
    <property type="match status" value="1"/>
</dbReference>
<dbReference type="EMBL" id="MK965544">
    <property type="protein sequence ID" value="QGX48515.1"/>
    <property type="molecule type" value="Viral_cRNA"/>
</dbReference>
<dbReference type="GO" id="GO:1990904">
    <property type="term" value="C:ribonucleoprotein complex"/>
    <property type="evidence" value="ECO:0007669"/>
    <property type="project" value="UniProtKB-KW"/>
</dbReference>
<organism evidence="13">
    <name type="scientific">Burg el Arab virus</name>
    <dbReference type="NCBI Taxonomy" id="2686073"/>
    <lineage>
        <taxon>Viruses</taxon>
        <taxon>Riboviria</taxon>
        <taxon>Orthornavirae</taxon>
        <taxon>Negarnaviricota</taxon>
        <taxon>Haploviricotina</taxon>
        <taxon>Monjiviricetes</taxon>
        <taxon>Mononegavirales</taxon>
        <taxon>Rhabdoviridae</taxon>
        <taxon>Alpharhabdovirinae</taxon>
        <taxon>Sunrhavirus</taxon>
        <taxon>Sunrhavirus alexandria</taxon>
    </lineage>
</organism>
<dbReference type="InterPro" id="IPR035961">
    <property type="entry name" value="Rhabdovirus_nucleoprotein-like"/>
</dbReference>
<evidence type="ECO:0000256" key="8">
    <source>
        <dbReference type="ARBA" id="ARBA00023086"/>
    </source>
</evidence>
<dbReference type="InterPro" id="IPR000448">
    <property type="entry name" value="Rhabdo_ncapsid"/>
</dbReference>
<reference evidence="13" key="1">
    <citation type="submission" date="2019-05" db="EMBL/GenBank/DDBJ databases">
        <title>Molecular and Phylogenetic Characterization of 102 Bunyaviruses in the Families Peribunyaviridae, Nairoviridae, and Phenuiviridae.</title>
        <authorList>
            <person name="Kapuscinski M."/>
            <person name="Bergren N."/>
            <person name="Russell B."/>
            <person name="Lee J."/>
            <person name="Borland E."/>
            <person name="King D."/>
            <person name="Stenglein M."/>
            <person name="Kading R."/>
        </authorList>
    </citation>
    <scope>NUCLEOTIDE SEQUENCE</scope>
    <source>
        <strain evidence="13">EgAr 3782-61</strain>
    </source>
</reference>
<keyword evidence="4" id="KW-1139">Helical capsid protein</keyword>
<dbReference type="GO" id="GO:0003723">
    <property type="term" value="F:RNA binding"/>
    <property type="evidence" value="ECO:0007669"/>
    <property type="project" value="UniProtKB-KW"/>
</dbReference>
<dbReference type="InterPro" id="IPR023331">
    <property type="entry name" value="Rhabdovirus_ncapsid_C"/>
</dbReference>
<evidence type="ECO:0000256" key="5">
    <source>
        <dbReference type="ARBA" id="ARBA00022561"/>
    </source>
</evidence>
<comment type="subcellular location">
    <subcellularLocation>
        <location evidence="1">Host cytoplasm</location>
    </subcellularLocation>
    <subcellularLocation>
        <location evidence="2">Virion</location>
    </subcellularLocation>
</comment>